<accession>A0A4S8KY82</accession>
<dbReference type="Gene3D" id="3.50.50.60">
    <property type="entry name" value="FAD/NAD(P)-binding domain"/>
    <property type="match status" value="1"/>
</dbReference>
<dbReference type="PANTHER" id="PTHR13847">
    <property type="entry name" value="SARCOSINE DEHYDROGENASE-RELATED"/>
    <property type="match status" value="1"/>
</dbReference>
<feature type="domain" description="FAD dependent oxidoreductase" evidence="1">
    <location>
        <begin position="63"/>
        <end position="439"/>
    </location>
</feature>
<dbReference type="Proteomes" id="UP000297245">
    <property type="component" value="Unassembled WGS sequence"/>
</dbReference>
<reference evidence="2 3" key="1">
    <citation type="journal article" date="2019" name="Nat. Ecol. Evol.">
        <title>Megaphylogeny resolves global patterns of mushroom evolution.</title>
        <authorList>
            <person name="Varga T."/>
            <person name="Krizsan K."/>
            <person name="Foldi C."/>
            <person name="Dima B."/>
            <person name="Sanchez-Garcia M."/>
            <person name="Sanchez-Ramirez S."/>
            <person name="Szollosi G.J."/>
            <person name="Szarkandi J.G."/>
            <person name="Papp V."/>
            <person name="Albert L."/>
            <person name="Andreopoulos W."/>
            <person name="Angelini C."/>
            <person name="Antonin V."/>
            <person name="Barry K.W."/>
            <person name="Bougher N.L."/>
            <person name="Buchanan P."/>
            <person name="Buyck B."/>
            <person name="Bense V."/>
            <person name="Catcheside P."/>
            <person name="Chovatia M."/>
            <person name="Cooper J."/>
            <person name="Damon W."/>
            <person name="Desjardin D."/>
            <person name="Finy P."/>
            <person name="Geml J."/>
            <person name="Haridas S."/>
            <person name="Hughes K."/>
            <person name="Justo A."/>
            <person name="Karasinski D."/>
            <person name="Kautmanova I."/>
            <person name="Kiss B."/>
            <person name="Kocsube S."/>
            <person name="Kotiranta H."/>
            <person name="LaButti K.M."/>
            <person name="Lechner B.E."/>
            <person name="Liimatainen K."/>
            <person name="Lipzen A."/>
            <person name="Lukacs Z."/>
            <person name="Mihaltcheva S."/>
            <person name="Morgado L.N."/>
            <person name="Niskanen T."/>
            <person name="Noordeloos M.E."/>
            <person name="Ohm R.A."/>
            <person name="Ortiz-Santana B."/>
            <person name="Ovrebo C."/>
            <person name="Racz N."/>
            <person name="Riley R."/>
            <person name="Savchenko A."/>
            <person name="Shiryaev A."/>
            <person name="Soop K."/>
            <person name="Spirin V."/>
            <person name="Szebenyi C."/>
            <person name="Tomsovsky M."/>
            <person name="Tulloss R.E."/>
            <person name="Uehling J."/>
            <person name="Grigoriev I.V."/>
            <person name="Vagvolgyi C."/>
            <person name="Papp T."/>
            <person name="Martin F.M."/>
            <person name="Miettinen O."/>
            <person name="Hibbett D.S."/>
            <person name="Nagy L.G."/>
        </authorList>
    </citation>
    <scope>NUCLEOTIDE SEQUENCE [LARGE SCALE GENOMIC DNA]</scope>
    <source>
        <strain evidence="2 3">CBS 962.96</strain>
    </source>
</reference>
<organism evidence="2 3">
    <name type="scientific">Dendrothele bispora (strain CBS 962.96)</name>
    <dbReference type="NCBI Taxonomy" id="1314807"/>
    <lineage>
        <taxon>Eukaryota</taxon>
        <taxon>Fungi</taxon>
        <taxon>Dikarya</taxon>
        <taxon>Basidiomycota</taxon>
        <taxon>Agaricomycotina</taxon>
        <taxon>Agaricomycetes</taxon>
        <taxon>Agaricomycetidae</taxon>
        <taxon>Agaricales</taxon>
        <taxon>Agaricales incertae sedis</taxon>
        <taxon>Dendrothele</taxon>
    </lineage>
</organism>
<dbReference type="InterPro" id="IPR006076">
    <property type="entry name" value="FAD-dep_OxRdtase"/>
</dbReference>
<dbReference type="Gene3D" id="3.30.9.10">
    <property type="entry name" value="D-Amino Acid Oxidase, subunit A, domain 2"/>
    <property type="match status" value="1"/>
</dbReference>
<name>A0A4S8KY82_DENBC</name>
<sequence length="474" mass="51129">MSSTSTTPVCHPLDSTLPFPGLPVPNPCLSFWQRSTRYSPLLNLNSQKSPNESGATPIPEHADVVIIGSGISGALTAYSLLTSPKAPKSVVMLEAREACSGASGRNAGHCRPDAFRGFTAFSKIHGDEQADEILKHEKKVLELVDEFIRTNNVQCDWSLGKTFDVVMGEDFGDYVKGSYEKYAGYLNEGIDGVRILNEKEAKEETRVPAALGAYEWSAASIHPAKLGQALLNMAVAKGLQLFTHSPVTSVTSASDFQSWIVHTPTSKITSPIVIHATNAFAATLIPSLKGKIVPVRAQAHRVIPTSEFCGEKMLTHTYSLRFSLGHFYSLIQRKADGAFILGTSRGIPSISEATKKEIFGGKNDTTFSDEIKQDALARFSEIFNIEPKAMGEGHEFGWTGVLGVTPDSVPFIGPVPTSPGQFVIAGFNGHGMARIFGCAPGLVKLILGEVKSWEETGMPKCFQITEERLAAAVN</sequence>
<evidence type="ECO:0000313" key="3">
    <source>
        <dbReference type="Proteomes" id="UP000297245"/>
    </source>
</evidence>
<gene>
    <name evidence="2" type="ORF">K435DRAFT_735799</name>
</gene>
<evidence type="ECO:0000259" key="1">
    <source>
        <dbReference type="Pfam" id="PF01266"/>
    </source>
</evidence>
<dbReference type="PANTHER" id="PTHR13847:SF260">
    <property type="entry name" value="FAD DEPENDENT OXIDOREDUCTASE DOMAIN-CONTAINING PROTEIN"/>
    <property type="match status" value="1"/>
</dbReference>
<dbReference type="OrthoDB" id="429143at2759"/>
<dbReference type="SUPFAM" id="SSF51905">
    <property type="entry name" value="FAD/NAD(P)-binding domain"/>
    <property type="match status" value="1"/>
</dbReference>
<dbReference type="GO" id="GO:0005737">
    <property type="term" value="C:cytoplasm"/>
    <property type="evidence" value="ECO:0007669"/>
    <property type="project" value="TreeGrafter"/>
</dbReference>
<dbReference type="Pfam" id="PF01266">
    <property type="entry name" value="DAO"/>
    <property type="match status" value="1"/>
</dbReference>
<dbReference type="InterPro" id="IPR036188">
    <property type="entry name" value="FAD/NAD-bd_sf"/>
</dbReference>
<proteinExistence type="predicted"/>
<evidence type="ECO:0000313" key="2">
    <source>
        <dbReference type="EMBL" id="THU80987.1"/>
    </source>
</evidence>
<dbReference type="EMBL" id="ML179852">
    <property type="protein sequence ID" value="THU80987.1"/>
    <property type="molecule type" value="Genomic_DNA"/>
</dbReference>
<dbReference type="AlphaFoldDB" id="A0A4S8KY82"/>
<protein>
    <submittedName>
        <fullName evidence="2">FAD dependent oxidoreductase</fullName>
    </submittedName>
</protein>
<keyword evidence="3" id="KW-1185">Reference proteome</keyword>